<dbReference type="AlphaFoldDB" id="A0A1A2E4B0"/>
<feature type="domain" description="PPE family C-terminal" evidence="4">
    <location>
        <begin position="318"/>
        <end position="392"/>
    </location>
</feature>
<dbReference type="InterPro" id="IPR000030">
    <property type="entry name" value="PPE_dom"/>
</dbReference>
<dbReference type="InterPro" id="IPR022171">
    <property type="entry name" value="PPE_C"/>
</dbReference>
<name>A0A1A2E4B0_MYCSD</name>
<comment type="similarity">
    <text evidence="1">Belongs to the mycobacterial PPE family.</text>
</comment>
<evidence type="ECO:0000313" key="5">
    <source>
        <dbReference type="EMBL" id="OBG09014.1"/>
    </source>
</evidence>
<dbReference type="InterPro" id="IPR038332">
    <property type="entry name" value="PPE_sf"/>
</dbReference>
<dbReference type="EMBL" id="LZIN01000019">
    <property type="protein sequence ID" value="OBG09014.1"/>
    <property type="molecule type" value="Genomic_DNA"/>
</dbReference>
<feature type="compositionally biased region" description="Low complexity" evidence="2">
    <location>
        <begin position="177"/>
        <end position="190"/>
    </location>
</feature>
<organism evidence="5 6">
    <name type="scientific">Mycolicibacter sinensis (strain JDM601)</name>
    <name type="common">Mycobacterium sinense</name>
    <dbReference type="NCBI Taxonomy" id="875328"/>
    <lineage>
        <taxon>Bacteria</taxon>
        <taxon>Bacillati</taxon>
        <taxon>Actinomycetota</taxon>
        <taxon>Actinomycetes</taxon>
        <taxon>Mycobacteriales</taxon>
        <taxon>Mycobacteriaceae</taxon>
        <taxon>Mycolicibacter</taxon>
    </lineage>
</organism>
<proteinExistence type="inferred from homology"/>
<comment type="caution">
    <text evidence="5">The sequence shown here is derived from an EMBL/GenBank/DDBJ whole genome shotgun (WGS) entry which is preliminary data.</text>
</comment>
<dbReference type="FunFam" id="1.20.1260.20:FF:000001">
    <property type="entry name" value="PPE family protein PPE41"/>
    <property type="match status" value="1"/>
</dbReference>
<dbReference type="RefSeq" id="WP_064853828.1">
    <property type="nucleotide sequence ID" value="NZ_LZIM01000083.1"/>
</dbReference>
<evidence type="ECO:0000256" key="2">
    <source>
        <dbReference type="SAM" id="MobiDB-lite"/>
    </source>
</evidence>
<dbReference type="Gene3D" id="1.20.1260.20">
    <property type="entry name" value="PPE superfamily"/>
    <property type="match status" value="1"/>
</dbReference>
<evidence type="ECO:0008006" key="7">
    <source>
        <dbReference type="Google" id="ProtNLM"/>
    </source>
</evidence>
<feature type="compositionally biased region" description="Polar residues" evidence="2">
    <location>
        <begin position="165"/>
        <end position="176"/>
    </location>
</feature>
<feature type="region of interest" description="Disordered" evidence="2">
    <location>
        <begin position="165"/>
        <end position="190"/>
    </location>
</feature>
<evidence type="ECO:0000313" key="6">
    <source>
        <dbReference type="Proteomes" id="UP000093985"/>
    </source>
</evidence>
<dbReference type="Proteomes" id="UP000093985">
    <property type="component" value="Unassembled WGS sequence"/>
</dbReference>
<evidence type="ECO:0000259" key="3">
    <source>
        <dbReference type="Pfam" id="PF00823"/>
    </source>
</evidence>
<reference evidence="6" key="1">
    <citation type="submission" date="2016-06" db="EMBL/GenBank/DDBJ databases">
        <authorList>
            <person name="Sutton G."/>
            <person name="Brinkac L."/>
            <person name="Sanka R."/>
            <person name="Adams M."/>
            <person name="Lau E."/>
            <person name="Mehaffy C."/>
            <person name="Tameris M."/>
            <person name="Hatherill M."/>
            <person name="Hanekom W."/>
            <person name="Mahomed H."/>
            <person name="Mcshane H."/>
        </authorList>
    </citation>
    <scope>NUCLEOTIDE SEQUENCE [LARGE SCALE GENOMIC DNA]</scope>
    <source>
        <strain evidence="6">852014-51077_SCH5608930-a</strain>
    </source>
</reference>
<gene>
    <name evidence="5" type="ORF">A5771_02030</name>
</gene>
<sequence>MDFGALPPEINSARIYSGPGSAPLLAAATAWDALAGELHTTATGYGSVIADLASSAWHGPSAGAMATAAAPYEQWMRATAAQAEQAALQARAAAGAYELAFGATVPPPVIAANRTLLASLVATNFLGQNTPAIAATEAQYGLMWAQDAAAMYAYAGSSAAATQLTPFSTPPQTTDPSGQGSQAAAVANATQSSAGSNAQSALSQLMSQVPSTLQTLTTNPTSLSSAATQATTGLKNGMDSITNFIKVVDGPYSPLGILRLFKNWWQVSSSLASMNNGAQSLGSFFNPKPITGALSPLLASELLTGGPAVNPASVPAASAAIGRAGMVGSLSVPTTWTSAAPGVAPSVQTVASVLPKAVLDAAPAMAVNGENGMFGQMAASSLAGRALSAPVGHAVGAASQRTIGTVTQVTNAVAAGPDIATTATIIVIPPIQK</sequence>
<dbReference type="SUPFAM" id="SSF140459">
    <property type="entry name" value="PE/PPE dimer-like"/>
    <property type="match status" value="1"/>
</dbReference>
<dbReference type="PANTHER" id="PTHR46766:SF1">
    <property type="entry name" value="GLUTAMINE-RICH PROTEIN 2"/>
    <property type="match status" value="1"/>
</dbReference>
<accession>A0A1A2E4B0</accession>
<protein>
    <recommendedName>
        <fullName evidence="7">PPE family protein</fullName>
    </recommendedName>
</protein>
<evidence type="ECO:0000256" key="1">
    <source>
        <dbReference type="ARBA" id="ARBA00010652"/>
    </source>
</evidence>
<dbReference type="OrthoDB" id="4696356at2"/>
<evidence type="ECO:0000259" key="4">
    <source>
        <dbReference type="Pfam" id="PF12484"/>
    </source>
</evidence>
<dbReference type="PANTHER" id="PTHR46766">
    <property type="entry name" value="GLUTAMINE-RICH PROTEIN 2"/>
    <property type="match status" value="1"/>
</dbReference>
<dbReference type="Pfam" id="PF00823">
    <property type="entry name" value="PPE"/>
    <property type="match status" value="1"/>
</dbReference>
<dbReference type="Pfam" id="PF12484">
    <property type="entry name" value="PPE-SVP"/>
    <property type="match status" value="1"/>
</dbReference>
<dbReference type="GO" id="GO:0052572">
    <property type="term" value="P:response to host immune response"/>
    <property type="evidence" value="ECO:0007669"/>
    <property type="project" value="TreeGrafter"/>
</dbReference>
<feature type="domain" description="PPE" evidence="3">
    <location>
        <begin position="2"/>
        <end position="165"/>
    </location>
</feature>